<feature type="compositionally biased region" description="Polar residues" evidence="2">
    <location>
        <begin position="131"/>
        <end position="146"/>
    </location>
</feature>
<dbReference type="RefSeq" id="XP_022516123.1">
    <property type="nucleotide sequence ID" value="XM_022651610.1"/>
</dbReference>
<feature type="compositionally biased region" description="Polar residues" evidence="2">
    <location>
        <begin position="105"/>
        <end position="125"/>
    </location>
</feature>
<evidence type="ECO:0000259" key="3">
    <source>
        <dbReference type="SMART" id="SM00906"/>
    </source>
</evidence>
<dbReference type="SMART" id="SM00906">
    <property type="entry name" value="Fungal_trans"/>
    <property type="match status" value="1"/>
</dbReference>
<keyword evidence="5" id="KW-1185">Reference proteome</keyword>
<keyword evidence="1" id="KW-0539">Nucleus</keyword>
<protein>
    <recommendedName>
        <fullName evidence="3">Xylanolytic transcriptional activator regulatory domain-containing protein</fullName>
    </recommendedName>
</protein>
<proteinExistence type="predicted"/>
<evidence type="ECO:0000256" key="1">
    <source>
        <dbReference type="ARBA" id="ARBA00023242"/>
    </source>
</evidence>
<dbReference type="GO" id="GO:0003677">
    <property type="term" value="F:DNA binding"/>
    <property type="evidence" value="ECO:0007669"/>
    <property type="project" value="InterPro"/>
</dbReference>
<dbReference type="PANTHER" id="PTHR47425:SF3">
    <property type="entry name" value="ZN(II)2CYS6 TRANSCRIPTION FACTOR (EUROFUNG)"/>
    <property type="match status" value="1"/>
</dbReference>
<feature type="region of interest" description="Disordered" evidence="2">
    <location>
        <begin position="641"/>
        <end position="661"/>
    </location>
</feature>
<dbReference type="Pfam" id="PF04082">
    <property type="entry name" value="Fungal_trans"/>
    <property type="match status" value="1"/>
</dbReference>
<feature type="region of interest" description="Disordered" evidence="2">
    <location>
        <begin position="103"/>
        <end position="152"/>
    </location>
</feature>
<feature type="compositionally biased region" description="Polar residues" evidence="2">
    <location>
        <begin position="651"/>
        <end position="661"/>
    </location>
</feature>
<dbReference type="EMBL" id="LVKK01000006">
    <property type="protein sequence ID" value="OAG44171.1"/>
    <property type="molecule type" value="Genomic_DNA"/>
</dbReference>
<evidence type="ECO:0000256" key="2">
    <source>
        <dbReference type="SAM" id="MobiDB-lite"/>
    </source>
</evidence>
<dbReference type="GeneID" id="34596806"/>
<gene>
    <name evidence="4" type="ORF">AYO21_01628</name>
</gene>
<evidence type="ECO:0000313" key="5">
    <source>
        <dbReference type="Proteomes" id="UP000077002"/>
    </source>
</evidence>
<dbReference type="InterPro" id="IPR007219">
    <property type="entry name" value="XnlR_reg_dom"/>
</dbReference>
<evidence type="ECO:0000313" key="4">
    <source>
        <dbReference type="EMBL" id="OAG44171.1"/>
    </source>
</evidence>
<dbReference type="Proteomes" id="UP000077002">
    <property type="component" value="Unassembled WGS sequence"/>
</dbReference>
<dbReference type="OrthoDB" id="4158701at2759"/>
<dbReference type="GO" id="GO:0008270">
    <property type="term" value="F:zinc ion binding"/>
    <property type="evidence" value="ECO:0007669"/>
    <property type="project" value="InterPro"/>
</dbReference>
<feature type="region of interest" description="Disordered" evidence="2">
    <location>
        <begin position="1"/>
        <end position="90"/>
    </location>
</feature>
<reference evidence="4 5" key="1">
    <citation type="submission" date="2016-03" db="EMBL/GenBank/DDBJ databases">
        <title>Draft genome sequence of the Fonsecaea monophora CBS 269.37.</title>
        <authorList>
            <person name="Bombassaro A."/>
            <person name="Vinicius W.A."/>
            <person name="De Hoog S."/>
            <person name="Sun J."/>
            <person name="Souza E.M."/>
            <person name="Raittz R.T."/>
            <person name="Costa F."/>
            <person name="Leao A.C."/>
            <person name="Tadra-Sfeir M.Z."/>
            <person name="Baura V."/>
            <person name="Balsanelli E."/>
            <person name="Pedrosa F.O."/>
            <person name="Moreno L.F."/>
            <person name="Steffens M.B."/>
            <person name="Xi L."/>
            <person name="Bocca A.L."/>
            <person name="Felipe M.S."/>
            <person name="Teixeira M."/>
            <person name="Telles Filho F.Q."/>
            <person name="Azevedo C.M."/>
            <person name="Gomes R."/>
            <person name="Vicente V.A."/>
        </authorList>
    </citation>
    <scope>NUCLEOTIDE SEQUENCE [LARGE SCALE GENOMIC DNA]</scope>
    <source>
        <strain evidence="4 5">CBS 269.37</strain>
    </source>
</reference>
<name>A0A177FK62_9EURO</name>
<comment type="caution">
    <text evidence="4">The sequence shown here is derived from an EMBL/GenBank/DDBJ whole genome shotgun (WGS) entry which is preliminary data.</text>
</comment>
<dbReference type="AlphaFoldDB" id="A0A177FK62"/>
<organism evidence="4 5">
    <name type="scientific">Fonsecaea monophora</name>
    <dbReference type="NCBI Taxonomy" id="254056"/>
    <lineage>
        <taxon>Eukaryota</taxon>
        <taxon>Fungi</taxon>
        <taxon>Dikarya</taxon>
        <taxon>Ascomycota</taxon>
        <taxon>Pezizomycotina</taxon>
        <taxon>Eurotiomycetes</taxon>
        <taxon>Chaetothyriomycetidae</taxon>
        <taxon>Chaetothyriales</taxon>
        <taxon>Herpotrichiellaceae</taxon>
        <taxon>Fonsecaea</taxon>
    </lineage>
</organism>
<dbReference type="PANTHER" id="PTHR47425">
    <property type="entry name" value="FARB-RELATED"/>
    <property type="match status" value="1"/>
</dbReference>
<dbReference type="InterPro" id="IPR052761">
    <property type="entry name" value="Fungal_Detox/Toxin_TFs"/>
</dbReference>
<dbReference type="GO" id="GO:0006351">
    <property type="term" value="P:DNA-templated transcription"/>
    <property type="evidence" value="ECO:0007669"/>
    <property type="project" value="InterPro"/>
</dbReference>
<dbReference type="CDD" id="cd12148">
    <property type="entry name" value="fungal_TF_MHR"/>
    <property type="match status" value="1"/>
</dbReference>
<feature type="domain" description="Xylanolytic transcriptional activator regulatory" evidence="3">
    <location>
        <begin position="339"/>
        <end position="417"/>
    </location>
</feature>
<sequence>MSTLEDNEAQSSTPNPVAGTDRAPQRPDDTASGSIFPRRRAVVAYGRKCIVPPTKARGHRRGRVQRVPTDKSASTGDTSDLMEMSAPTSDISKNAAVNELREVSEQSYQTIQPPRPSTGTDTSPSEVPGSNVETSDGTSLPGSVTPAQECDEGYNGAAYTDAMNNRRAQSALPLYLGEPHVLSFVMDVCQSEHQHHYLVPRAAARALPPDDLAFLKAKGCFSLPVSSVSNKLLQHYFHYVHPFLPIVDAHTILTQYHQKSAQQVHLLLLWSMLFAAASFANPELVREAGYTSRKAMKHDLYQRAKSLYNFEYETDKTILIQSTILLAYWFNDSEDRTGNWYWIGIAISLCHSIGIHQDTQNPSSRTSSLPQTQHVLWRLIWWSCYFRETWISFGMGRPMRIHLQDCNVPMPSVDDIMLLCGRNDTPQARFYLPNGTRALARCWLKILHLSATLDCIHLTHYKPNRAKASTSEILNDRERVQKCSQMSLEGVADDEDPVVQLVSYQVQVIEHSVYIALYRPYLFASPSDLTPDQFKVWRPTILNKIYTAASAVTMILTNLSQAGLVDRAHSILVTAIVPAMQMHLYGSVSSQGLGKQMSAYQLEVCMTIMAEMGKTFWHASMTHKIFCEAVRKLKDKASCSSGTVRQHGGPMSSSMQDQEPSTSVSVEDVFCERHNQSTDPSDTEIISLFTEDFLFPPDDGMSSMAFQESVCQYEPGWDFETNTFMGSPDILNFADPEDEHTVGTRRVD</sequence>
<accession>A0A177FK62</accession>